<protein>
    <submittedName>
        <fullName evidence="4">Alkaline phosphatase family protein</fullName>
    </submittedName>
</protein>
<dbReference type="InterPro" id="IPR017850">
    <property type="entry name" value="Alkaline_phosphatase_core_sf"/>
</dbReference>
<keyword evidence="1" id="KW-0479">Metal-binding</keyword>
<evidence type="ECO:0000259" key="3">
    <source>
        <dbReference type="Pfam" id="PF00884"/>
    </source>
</evidence>
<dbReference type="Proteomes" id="UP001165679">
    <property type="component" value="Unassembled WGS sequence"/>
</dbReference>
<dbReference type="PANTHER" id="PTHR45953">
    <property type="entry name" value="IDURONATE 2-SULFATASE"/>
    <property type="match status" value="1"/>
</dbReference>
<feature type="domain" description="Sulfatase N-terminal" evidence="3">
    <location>
        <begin position="5"/>
        <end position="378"/>
    </location>
</feature>
<dbReference type="InterPro" id="IPR000917">
    <property type="entry name" value="Sulfatase_N"/>
</dbReference>
<dbReference type="Pfam" id="PF00884">
    <property type="entry name" value="Sulfatase"/>
    <property type="match status" value="1"/>
</dbReference>
<comment type="caution">
    <text evidence="4">The sequence shown here is derived from an EMBL/GenBank/DDBJ whole genome shotgun (WGS) entry which is preliminary data.</text>
</comment>
<evidence type="ECO:0000313" key="5">
    <source>
        <dbReference type="Proteomes" id="UP001165679"/>
    </source>
</evidence>
<dbReference type="Gene3D" id="3.40.720.10">
    <property type="entry name" value="Alkaline Phosphatase, subunit A"/>
    <property type="match status" value="1"/>
</dbReference>
<evidence type="ECO:0000313" key="4">
    <source>
        <dbReference type="EMBL" id="MCW3474171.1"/>
    </source>
</evidence>
<dbReference type="GO" id="GO:0005737">
    <property type="term" value="C:cytoplasm"/>
    <property type="evidence" value="ECO:0007669"/>
    <property type="project" value="TreeGrafter"/>
</dbReference>
<gene>
    <name evidence="4" type="ORF">OL599_06225</name>
</gene>
<dbReference type="GO" id="GO:0046872">
    <property type="term" value="F:metal ion binding"/>
    <property type="evidence" value="ECO:0007669"/>
    <property type="project" value="UniProtKB-KW"/>
</dbReference>
<dbReference type="SUPFAM" id="SSF53649">
    <property type="entry name" value="Alkaline phosphatase-like"/>
    <property type="match status" value="1"/>
</dbReference>
<reference evidence="4" key="1">
    <citation type="submission" date="2022-09" db="EMBL/GenBank/DDBJ databases">
        <title>Rhodovastum sp. nov. RN2-1 isolated from soil in Seongnam, South Korea.</title>
        <authorList>
            <person name="Le N.T."/>
        </authorList>
    </citation>
    <scope>NUCLEOTIDE SEQUENCE</scope>
    <source>
        <strain evidence="4">RN2-1</strain>
    </source>
</reference>
<dbReference type="GO" id="GO:0008484">
    <property type="term" value="F:sulfuric ester hydrolase activity"/>
    <property type="evidence" value="ECO:0007669"/>
    <property type="project" value="TreeGrafter"/>
</dbReference>
<organism evidence="4 5">
    <name type="scientific">Limobrevibacterium gyesilva</name>
    <dbReference type="NCBI Taxonomy" id="2991712"/>
    <lineage>
        <taxon>Bacteria</taxon>
        <taxon>Pseudomonadati</taxon>
        <taxon>Pseudomonadota</taxon>
        <taxon>Alphaproteobacteria</taxon>
        <taxon>Acetobacterales</taxon>
        <taxon>Acetobacteraceae</taxon>
        <taxon>Limobrevibacterium</taxon>
    </lineage>
</organism>
<dbReference type="AlphaFoldDB" id="A0AA41YIH5"/>
<sequence>MPRARNVLLIIADQWRGDSLSVLGHPAALTPDLDALAGEGVLFRNHFGQSAPCGPARASMLTGQYVMNHRVVANGVPLDARHPNLATEVRRAGMDPALVGYTTTTPDPRLVPHADPRFAEIGDVMDGFRTFAHFDEVDFRTYMGWVASRGFALPEDPQDIWRPLEGPAGPSAAPSRIPAALSDTAWSGTHGIEFLRTTRPGRPWLLHLGFFRPHPPFAAPAPYHDMVPEARIPAPLRAATRAAEAAQHPMLAHWLGAQMQASYFQGATGPVSALSDRAVMLTRRAYYGLIAEIDHWVGEVLAELRRSGQWDDTLIVFTSDHGEQLGDHHLLSKLGWFDQSYHLPLIIRDPSSGATRGRVVDAFTEAVDLMPTILDWLGLDVPACCDGVSLRPWLAGGTPATWRDAVHFEYDLRGGWPQPSRLPADISPDVGPMAAMRTARWKYVHFTGLEPVLYDLAADPGELRNVAADPAYRGLRAEAASRMLSWRMAHAEVGLTRLVASPAGLTQRTLPARH</sequence>
<keyword evidence="2" id="KW-0378">Hydrolase</keyword>
<evidence type="ECO:0000256" key="1">
    <source>
        <dbReference type="ARBA" id="ARBA00022723"/>
    </source>
</evidence>
<keyword evidence="5" id="KW-1185">Reference proteome</keyword>
<dbReference type="CDD" id="cd16028">
    <property type="entry name" value="PMH"/>
    <property type="match status" value="1"/>
</dbReference>
<evidence type="ECO:0000256" key="2">
    <source>
        <dbReference type="ARBA" id="ARBA00022801"/>
    </source>
</evidence>
<name>A0AA41YIH5_9PROT</name>
<reference evidence="4" key="2">
    <citation type="submission" date="2022-10" db="EMBL/GenBank/DDBJ databases">
        <authorList>
            <person name="Trinh H.N."/>
        </authorList>
    </citation>
    <scope>NUCLEOTIDE SEQUENCE</scope>
    <source>
        <strain evidence="4">RN2-1</strain>
    </source>
</reference>
<proteinExistence type="predicted"/>
<dbReference type="EMBL" id="JAPDNT010000003">
    <property type="protein sequence ID" value="MCW3474171.1"/>
    <property type="molecule type" value="Genomic_DNA"/>
</dbReference>
<accession>A0AA41YIH5</accession>
<dbReference type="PANTHER" id="PTHR45953:SF1">
    <property type="entry name" value="IDURONATE 2-SULFATASE"/>
    <property type="match status" value="1"/>
</dbReference>